<dbReference type="InterPro" id="IPR044730">
    <property type="entry name" value="RNase_H-like_dom_plant"/>
</dbReference>
<reference evidence="3" key="2">
    <citation type="submission" date="2025-08" db="UniProtKB">
        <authorList>
            <consortium name="RefSeq"/>
        </authorList>
    </citation>
    <scope>IDENTIFICATION</scope>
    <source>
        <tissue evidence="3">Leaf</tissue>
    </source>
</reference>
<dbReference type="AlphaFoldDB" id="A0A6J0JLD1"/>
<dbReference type="SUPFAM" id="SSF56672">
    <property type="entry name" value="DNA/RNA polymerases"/>
    <property type="match status" value="1"/>
</dbReference>
<dbReference type="Pfam" id="PF13966">
    <property type="entry name" value="zf-RVT"/>
    <property type="match status" value="1"/>
</dbReference>
<organism evidence="2 3">
    <name type="scientific">Raphanus sativus</name>
    <name type="common">Radish</name>
    <name type="synonym">Raphanus raphanistrum var. sativus</name>
    <dbReference type="NCBI Taxonomy" id="3726"/>
    <lineage>
        <taxon>Eukaryota</taxon>
        <taxon>Viridiplantae</taxon>
        <taxon>Streptophyta</taxon>
        <taxon>Embryophyta</taxon>
        <taxon>Tracheophyta</taxon>
        <taxon>Spermatophyta</taxon>
        <taxon>Magnoliopsida</taxon>
        <taxon>eudicotyledons</taxon>
        <taxon>Gunneridae</taxon>
        <taxon>Pentapetalae</taxon>
        <taxon>rosids</taxon>
        <taxon>malvids</taxon>
        <taxon>Brassicales</taxon>
        <taxon>Brassicaceae</taxon>
        <taxon>Brassiceae</taxon>
        <taxon>Raphanus</taxon>
    </lineage>
</organism>
<dbReference type="PANTHER" id="PTHR33116:SF86">
    <property type="entry name" value="REVERSE TRANSCRIPTASE DOMAIN-CONTAINING PROTEIN"/>
    <property type="match status" value="1"/>
</dbReference>
<dbReference type="CDD" id="cd01650">
    <property type="entry name" value="RT_nLTR_like"/>
    <property type="match status" value="1"/>
</dbReference>
<dbReference type="InterPro" id="IPR002156">
    <property type="entry name" value="RNaseH_domain"/>
</dbReference>
<dbReference type="Pfam" id="PF13456">
    <property type="entry name" value="RVT_3"/>
    <property type="match status" value="1"/>
</dbReference>
<dbReference type="Gene3D" id="3.30.420.10">
    <property type="entry name" value="Ribonuclease H-like superfamily/Ribonuclease H"/>
    <property type="match status" value="1"/>
</dbReference>
<sequence length="976" mass="111125">MEPLHNEEKIYQLNNSLLQNYRKEEEFWKQRSRQLWLTLGDSNTAYFHATTKARQARNRLSRCRRTPTTEEIKEATFSIHPDKAPGPDGFSASFFQANWDVIGPAVVQEIKGFFETGYLRASQNETHVRLIPKHTGAKEVGDYRPIALCNVFFKIISKMLSLRLQPVLQEIISENQSAFTAGRAISDNVLITHEVLHYLKMSQAQVRCTMEVKTDMSKAYDRVEWSFLTQVMQRMRFHSIWINWIKQCIATVSYSYLINDTSQGSVIPQRGIRQGDPLSAYLFILCGEVLSGLCTRAKERGTLRGIKVARNCPEVNHLLFADDTMFFCQATKENCITLKAILLQYEEASGQRINKDKSSITFSTKTPKEKRDMVKEMMEIQKEGGSGKYLGLPEHFGRRKRDLFTSIVDRIRQRAATRSTRFLSKAGKLTMLKSVLTPIPVYSMSCFELPASLCKRIQSVLTRYWWDDSEEKKKMCWVSWDKMTKTKAEGGLGFRDIHLFNQALLAKQTWRIITKPNCLLARILLGKYCHKQSILNVEAPSACSHGWRSILHGRDLLKGYLGKAIGNGQTTRVWQDSWISLTEQVKPYGPIPEADLDLTVADLLTDDMQWNTKRVKEILPLFEEQILRIQPSQAGTEDIIIWQPSSSGIYSTKSGYSVASRARSHIIEAETFDWIKDVWSSHCSPKMKVFTWSIIQRALPLGDNLQNRGIKAQEKCIRCNELETTKHIFFECPFAKEVWKRIPIEKEVIITSSMDFKDAVIAFGKSICLPPSGITSPILAWICWSLWIARNNQIFKKRLLTQEEVATKGIRLAREWSSAQSPKIKGNKGLPRDHLHKTSRVRDPRTLICRTDASWDKSTGKAGLAWIISEGTSNIKKQGATTQEFVASPLVAEALALRLGIIAAGNLDLQKIMMLSDNQTLIRAINNGMQIKEIYGIVKDIQQISSAFTDISFCFLPRLEIYGIVIRTTRASSAST</sequence>
<dbReference type="KEGG" id="rsz:108808110"/>
<dbReference type="PROSITE" id="PS50878">
    <property type="entry name" value="RT_POL"/>
    <property type="match status" value="1"/>
</dbReference>
<dbReference type="SUPFAM" id="SSF53098">
    <property type="entry name" value="Ribonuclease H-like"/>
    <property type="match status" value="1"/>
</dbReference>
<name>A0A6J0JLD1_RAPSA</name>
<dbReference type="PANTHER" id="PTHR33116">
    <property type="entry name" value="REVERSE TRANSCRIPTASE ZINC-BINDING DOMAIN-CONTAINING PROTEIN-RELATED-RELATED"/>
    <property type="match status" value="1"/>
</dbReference>
<evidence type="ECO:0000259" key="1">
    <source>
        <dbReference type="PROSITE" id="PS50878"/>
    </source>
</evidence>
<dbReference type="GeneID" id="108808110"/>
<evidence type="ECO:0000313" key="2">
    <source>
        <dbReference type="Proteomes" id="UP000504610"/>
    </source>
</evidence>
<reference evidence="2" key="1">
    <citation type="journal article" date="2019" name="Database">
        <title>The radish genome database (RadishGD): an integrated information resource for radish genomics.</title>
        <authorList>
            <person name="Yu H.J."/>
            <person name="Baek S."/>
            <person name="Lee Y.J."/>
            <person name="Cho A."/>
            <person name="Mun J.H."/>
        </authorList>
    </citation>
    <scope>NUCLEOTIDE SEQUENCE [LARGE SCALE GENOMIC DNA]</scope>
    <source>
        <strain evidence="2">cv. WK10039</strain>
    </source>
</reference>
<proteinExistence type="predicted"/>
<gene>
    <name evidence="3" type="primary">LOC108808110</name>
</gene>
<protein>
    <submittedName>
        <fullName evidence="3">Uncharacterized protein LOC108808110</fullName>
    </submittedName>
</protein>
<evidence type="ECO:0000313" key="3">
    <source>
        <dbReference type="RefSeq" id="XP_018435806.1"/>
    </source>
</evidence>
<dbReference type="InterPro" id="IPR012337">
    <property type="entry name" value="RNaseH-like_sf"/>
</dbReference>
<dbReference type="Pfam" id="PF00078">
    <property type="entry name" value="RVT_1"/>
    <property type="match status" value="1"/>
</dbReference>
<dbReference type="RefSeq" id="XP_018435806.1">
    <property type="nucleotide sequence ID" value="XM_018580304.1"/>
</dbReference>
<dbReference type="InterPro" id="IPR026960">
    <property type="entry name" value="RVT-Znf"/>
</dbReference>
<dbReference type="InterPro" id="IPR043502">
    <property type="entry name" value="DNA/RNA_pol_sf"/>
</dbReference>
<dbReference type="OrthoDB" id="1111847at2759"/>
<dbReference type="InterPro" id="IPR036397">
    <property type="entry name" value="RNaseH_sf"/>
</dbReference>
<dbReference type="CDD" id="cd06222">
    <property type="entry name" value="RNase_H_like"/>
    <property type="match status" value="1"/>
</dbReference>
<accession>A0A6J0JLD1</accession>
<dbReference type="GO" id="GO:0003676">
    <property type="term" value="F:nucleic acid binding"/>
    <property type="evidence" value="ECO:0007669"/>
    <property type="project" value="InterPro"/>
</dbReference>
<dbReference type="GO" id="GO:0004523">
    <property type="term" value="F:RNA-DNA hybrid ribonuclease activity"/>
    <property type="evidence" value="ECO:0007669"/>
    <property type="project" value="InterPro"/>
</dbReference>
<feature type="domain" description="Reverse transcriptase" evidence="1">
    <location>
        <begin position="112"/>
        <end position="394"/>
    </location>
</feature>
<dbReference type="InterPro" id="IPR000477">
    <property type="entry name" value="RT_dom"/>
</dbReference>
<keyword evidence="2" id="KW-1185">Reference proteome</keyword>
<dbReference type="Proteomes" id="UP000504610">
    <property type="component" value="Chromosome 6"/>
</dbReference>